<evidence type="ECO:0000313" key="13">
    <source>
        <dbReference type="Proteomes" id="UP000441208"/>
    </source>
</evidence>
<organism evidence="7 10">
    <name type="scientific">Phytophthora fragariae</name>
    <dbReference type="NCBI Taxonomy" id="53985"/>
    <lineage>
        <taxon>Eukaryota</taxon>
        <taxon>Sar</taxon>
        <taxon>Stramenopiles</taxon>
        <taxon>Oomycota</taxon>
        <taxon>Peronosporomycetes</taxon>
        <taxon>Peronosporales</taxon>
        <taxon>Peronosporaceae</taxon>
        <taxon>Phytophthora</taxon>
    </lineage>
</organism>
<evidence type="ECO:0000313" key="14">
    <source>
        <dbReference type="Proteomes" id="UP000460718"/>
    </source>
</evidence>
<dbReference type="Proteomes" id="UP000433483">
    <property type="component" value="Unassembled WGS sequence"/>
</dbReference>
<comment type="caution">
    <text evidence="7">The sequence shown here is derived from an EMBL/GenBank/DDBJ whole genome shotgun (WGS) entry which is preliminary data.</text>
</comment>
<evidence type="ECO:0000313" key="1">
    <source>
        <dbReference type="EMBL" id="KAE8934313.1"/>
    </source>
</evidence>
<dbReference type="EMBL" id="QXFW01000781">
    <property type="protein sequence ID" value="KAE9003164.1"/>
    <property type="molecule type" value="Genomic_DNA"/>
</dbReference>
<evidence type="ECO:0000313" key="3">
    <source>
        <dbReference type="EMBL" id="KAE9102696.1"/>
    </source>
</evidence>
<evidence type="ECO:0000313" key="9">
    <source>
        <dbReference type="Proteomes" id="UP000433483"/>
    </source>
</evidence>
<dbReference type="EMBL" id="QXGA01000814">
    <property type="protein sequence ID" value="KAE9140148.1"/>
    <property type="molecule type" value="Genomic_DNA"/>
</dbReference>
<dbReference type="EMBL" id="QXGB01000841">
    <property type="protein sequence ID" value="KAE9203050.1"/>
    <property type="molecule type" value="Genomic_DNA"/>
</dbReference>
<evidence type="ECO:0000313" key="8">
    <source>
        <dbReference type="Proteomes" id="UP000429523"/>
    </source>
</evidence>
<dbReference type="Proteomes" id="UP000437068">
    <property type="component" value="Unassembled WGS sequence"/>
</dbReference>
<evidence type="ECO:0000313" key="2">
    <source>
        <dbReference type="EMBL" id="KAE9003164.1"/>
    </source>
</evidence>
<evidence type="ECO:0000313" key="12">
    <source>
        <dbReference type="Proteomes" id="UP000440732"/>
    </source>
</evidence>
<proteinExistence type="predicted"/>
<dbReference type="AlphaFoldDB" id="A0A6A4D691"/>
<accession>A0A6A4D691</accession>
<dbReference type="Proteomes" id="UP000441208">
    <property type="component" value="Unassembled WGS sequence"/>
</dbReference>
<evidence type="ECO:0000313" key="10">
    <source>
        <dbReference type="Proteomes" id="UP000437068"/>
    </source>
</evidence>
<dbReference type="Proteomes" id="UP000440367">
    <property type="component" value="Unassembled WGS sequence"/>
</dbReference>
<dbReference type="EMBL" id="QXGD01000917">
    <property type="protein sequence ID" value="KAE9220322.1"/>
    <property type="molecule type" value="Genomic_DNA"/>
</dbReference>
<evidence type="ECO:0000313" key="5">
    <source>
        <dbReference type="EMBL" id="KAE9203050.1"/>
    </source>
</evidence>
<reference evidence="8 9" key="1">
    <citation type="submission" date="2018-08" db="EMBL/GenBank/DDBJ databases">
        <title>Genomic investigation of the strawberry pathogen Phytophthora fragariae indicates pathogenicity is determined by transcriptional variation in three key races.</title>
        <authorList>
            <person name="Adams T.M."/>
            <person name="Armitage A.D."/>
            <person name="Sobczyk M.K."/>
            <person name="Bates H.J."/>
            <person name="Dunwell J.M."/>
            <person name="Nellist C.F."/>
            <person name="Harrison R.J."/>
        </authorList>
    </citation>
    <scope>NUCLEOTIDE SEQUENCE [LARGE SCALE GENOMIC DNA]</scope>
    <source>
        <strain evidence="7 10">A4</strain>
        <strain evidence="6 11">BC-1</strain>
        <strain evidence="5 9">NOV-27</strain>
        <strain evidence="4 12">NOV-5</strain>
        <strain evidence="3 13">NOV-71</strain>
        <strain evidence="1 8">NOV-9</strain>
        <strain evidence="2 14">SCRP245</strain>
    </source>
</reference>
<dbReference type="EMBL" id="QXFZ01000864">
    <property type="protein sequence ID" value="KAE9102696.1"/>
    <property type="molecule type" value="Genomic_DNA"/>
</dbReference>
<dbReference type="OrthoDB" id="10537935at2759"/>
<evidence type="ECO:0000313" key="6">
    <source>
        <dbReference type="EMBL" id="KAE9220322.1"/>
    </source>
</evidence>
<dbReference type="Proteomes" id="UP000460718">
    <property type="component" value="Unassembled WGS sequence"/>
</dbReference>
<dbReference type="EMBL" id="QXGE01000833">
    <property type="protein sequence ID" value="KAE9302813.1"/>
    <property type="molecule type" value="Genomic_DNA"/>
</dbReference>
<keyword evidence="9" id="KW-1185">Reference proteome</keyword>
<dbReference type="Proteomes" id="UP000429523">
    <property type="component" value="Unassembled WGS sequence"/>
</dbReference>
<protein>
    <submittedName>
        <fullName evidence="7">Uncharacterized protein</fullName>
    </submittedName>
</protein>
<sequence length="118" mass="12857">MPTGWTLNLSRSLSLSLTEPCNWGTEDIDRPTTSDAAMRRTTKAVPLSALGLRLARPNCWNTLTSRQFEAVARDHLAAGTTKPSATYEAKCNVAGSELHWKPPRLHCADASTDAGVKY</sequence>
<evidence type="ECO:0000313" key="4">
    <source>
        <dbReference type="EMBL" id="KAE9140148.1"/>
    </source>
</evidence>
<gene>
    <name evidence="7" type="ORF">PF001_g13842</name>
    <name evidence="6" type="ORF">PF002_g15927</name>
    <name evidence="5" type="ORF">PF005_g14347</name>
    <name evidence="4" type="ORF">PF006_g13589</name>
    <name evidence="3" type="ORF">PF007_g14663</name>
    <name evidence="1" type="ORF">PF009_g15703</name>
    <name evidence="2" type="ORF">PF011_g13006</name>
</gene>
<evidence type="ECO:0000313" key="11">
    <source>
        <dbReference type="Proteomes" id="UP000440367"/>
    </source>
</evidence>
<dbReference type="EMBL" id="QXGF01000920">
    <property type="protein sequence ID" value="KAE8934313.1"/>
    <property type="molecule type" value="Genomic_DNA"/>
</dbReference>
<name>A0A6A4D691_9STRA</name>
<dbReference type="Proteomes" id="UP000440732">
    <property type="component" value="Unassembled WGS sequence"/>
</dbReference>
<evidence type="ECO:0000313" key="7">
    <source>
        <dbReference type="EMBL" id="KAE9302813.1"/>
    </source>
</evidence>